<reference evidence="2 3" key="1">
    <citation type="submission" date="2020-05" db="EMBL/GenBank/DDBJ databases">
        <title>Identification and distribution of gene clusters putatively required for synthesis of sphingolipid metabolism inhibitors in phylogenetically diverse species of the filamentous fungus Fusarium.</title>
        <authorList>
            <person name="Kim H.-S."/>
            <person name="Busman M."/>
            <person name="Brown D.W."/>
            <person name="Divon H."/>
            <person name="Uhlig S."/>
            <person name="Proctor R.H."/>
        </authorList>
    </citation>
    <scope>NUCLEOTIDE SEQUENCE [LARGE SCALE GENOMIC DNA]</scope>
    <source>
        <strain evidence="2 3">NRRL 25311</strain>
    </source>
</reference>
<dbReference type="EMBL" id="JAAOAK010000113">
    <property type="protein sequence ID" value="KAF5688847.1"/>
    <property type="molecule type" value="Genomic_DNA"/>
</dbReference>
<proteinExistence type="predicted"/>
<accession>A0A8H5X678</accession>
<sequence length="380" mass="43729">MCWKTNIEQRCKSYDDLLRTGFKLDKCAEYEEKGTCENGLRQLSQRVEHEYKKCKELREEQERMTGLHALQCALLNIQYGFAWIAVGNHPDKPLLLTVVTWSLGDEVQEPITWRILFGLCAEGVRRPDAGEIVRGDNKIHAKQNLKEKMCLATTHTLYCDECGGYINDWPMVFTVRTYRAILKKLTAVNVLPSLSLVKRKRCLKSSTSSIRLETYTTCITYSETLENYISKYLPLPSNLSALTPSANPKQILTSQTAPKTATMCEQVKTIRRCTACRQYKSEIIRNINCDKVSIYKLGLCRNGMSYRNVTEPIECIECHTKRVREVEAERRRRWLAAWPEGEPEVENEKKDEEKEEKEDDGASVATDDMTVNSEESWNVL</sequence>
<protein>
    <submittedName>
        <fullName evidence="2">Uncharacterized protein</fullName>
    </submittedName>
</protein>
<organism evidence="2 3">
    <name type="scientific">Fusarium denticulatum</name>
    <dbReference type="NCBI Taxonomy" id="48507"/>
    <lineage>
        <taxon>Eukaryota</taxon>
        <taxon>Fungi</taxon>
        <taxon>Dikarya</taxon>
        <taxon>Ascomycota</taxon>
        <taxon>Pezizomycotina</taxon>
        <taxon>Sordariomycetes</taxon>
        <taxon>Hypocreomycetidae</taxon>
        <taxon>Hypocreales</taxon>
        <taxon>Nectriaceae</taxon>
        <taxon>Fusarium</taxon>
        <taxon>Fusarium fujikuroi species complex</taxon>
    </lineage>
</organism>
<evidence type="ECO:0000256" key="1">
    <source>
        <dbReference type="SAM" id="MobiDB-lite"/>
    </source>
</evidence>
<dbReference type="Proteomes" id="UP000562682">
    <property type="component" value="Unassembled WGS sequence"/>
</dbReference>
<evidence type="ECO:0000313" key="2">
    <source>
        <dbReference type="EMBL" id="KAF5688847.1"/>
    </source>
</evidence>
<gene>
    <name evidence="2" type="ORF">FDENT_4673</name>
</gene>
<feature type="compositionally biased region" description="Polar residues" evidence="1">
    <location>
        <begin position="369"/>
        <end position="380"/>
    </location>
</feature>
<dbReference type="AlphaFoldDB" id="A0A8H5X678"/>
<comment type="caution">
    <text evidence="2">The sequence shown here is derived from an EMBL/GenBank/DDBJ whole genome shotgun (WGS) entry which is preliminary data.</text>
</comment>
<keyword evidence="3" id="KW-1185">Reference proteome</keyword>
<evidence type="ECO:0000313" key="3">
    <source>
        <dbReference type="Proteomes" id="UP000562682"/>
    </source>
</evidence>
<feature type="region of interest" description="Disordered" evidence="1">
    <location>
        <begin position="339"/>
        <end position="380"/>
    </location>
</feature>
<name>A0A8H5X678_9HYPO</name>